<evidence type="ECO:0000313" key="8">
    <source>
        <dbReference type="Proteomes" id="UP000186141"/>
    </source>
</evidence>
<dbReference type="InterPro" id="IPR036390">
    <property type="entry name" value="WH_DNA-bd_sf"/>
</dbReference>
<dbReference type="Proteomes" id="UP000186141">
    <property type="component" value="Unassembled WGS sequence"/>
</dbReference>
<evidence type="ECO:0000313" key="7">
    <source>
        <dbReference type="EMBL" id="SIS75032.1"/>
    </source>
</evidence>
<protein>
    <submittedName>
        <fullName evidence="7">Transcriptional regulator, IclR family</fullName>
    </submittedName>
</protein>
<dbReference type="EMBL" id="FTOT01000002">
    <property type="protein sequence ID" value="SIS75032.1"/>
    <property type="molecule type" value="Genomic_DNA"/>
</dbReference>
<evidence type="ECO:0000259" key="5">
    <source>
        <dbReference type="PROSITE" id="PS51077"/>
    </source>
</evidence>
<keyword evidence="3" id="KW-0804">Transcription</keyword>
<dbReference type="PANTHER" id="PTHR30136">
    <property type="entry name" value="HELIX-TURN-HELIX TRANSCRIPTIONAL REGULATOR, ICLR FAMILY"/>
    <property type="match status" value="1"/>
</dbReference>
<gene>
    <name evidence="7" type="ORF">SAMN05421774_10229</name>
</gene>
<dbReference type="Pfam" id="PF01614">
    <property type="entry name" value="IclR_C"/>
    <property type="match status" value="1"/>
</dbReference>
<dbReference type="InterPro" id="IPR036388">
    <property type="entry name" value="WH-like_DNA-bd_sf"/>
</dbReference>
<dbReference type="PANTHER" id="PTHR30136:SF35">
    <property type="entry name" value="HTH-TYPE TRANSCRIPTIONAL REGULATOR RV1719"/>
    <property type="match status" value="1"/>
</dbReference>
<dbReference type="GO" id="GO:0003677">
    <property type="term" value="F:DNA binding"/>
    <property type="evidence" value="ECO:0007669"/>
    <property type="project" value="UniProtKB-KW"/>
</dbReference>
<dbReference type="Gene3D" id="1.10.10.10">
    <property type="entry name" value="Winged helix-like DNA-binding domain superfamily/Winged helix DNA-binding domain"/>
    <property type="match status" value="1"/>
</dbReference>
<reference evidence="7 8" key="1">
    <citation type="submission" date="2017-01" db="EMBL/GenBank/DDBJ databases">
        <authorList>
            <person name="Mah S.A."/>
            <person name="Swanson W.J."/>
            <person name="Moy G.W."/>
            <person name="Vacquier V.D."/>
        </authorList>
    </citation>
    <scope>NUCLEOTIDE SEQUENCE [LARGE SCALE GENOMIC DNA]</scope>
    <source>
        <strain evidence="7 8">DSM 26375</strain>
    </source>
</reference>
<dbReference type="InterPro" id="IPR014757">
    <property type="entry name" value="Tscrpt_reg_IclR_C"/>
</dbReference>
<dbReference type="RefSeq" id="WP_076529263.1">
    <property type="nucleotide sequence ID" value="NZ_BMEH01000002.1"/>
</dbReference>
<dbReference type="GO" id="GO:0003700">
    <property type="term" value="F:DNA-binding transcription factor activity"/>
    <property type="evidence" value="ECO:0007669"/>
    <property type="project" value="TreeGrafter"/>
</dbReference>
<dbReference type="GO" id="GO:0045892">
    <property type="term" value="P:negative regulation of DNA-templated transcription"/>
    <property type="evidence" value="ECO:0007669"/>
    <property type="project" value="TreeGrafter"/>
</dbReference>
<dbReference type="Pfam" id="PF09339">
    <property type="entry name" value="HTH_IclR"/>
    <property type="match status" value="1"/>
</dbReference>
<keyword evidence="2" id="KW-0238">DNA-binding</keyword>
<feature type="transmembrane region" description="Helical" evidence="4">
    <location>
        <begin position="205"/>
        <end position="228"/>
    </location>
</feature>
<dbReference type="SUPFAM" id="SSF55781">
    <property type="entry name" value="GAF domain-like"/>
    <property type="match status" value="1"/>
</dbReference>
<keyword evidence="1" id="KW-0805">Transcription regulation</keyword>
<organism evidence="7 8">
    <name type="scientific">Gemmobacter megaterium</name>
    <dbReference type="NCBI Taxonomy" id="1086013"/>
    <lineage>
        <taxon>Bacteria</taxon>
        <taxon>Pseudomonadati</taxon>
        <taxon>Pseudomonadota</taxon>
        <taxon>Alphaproteobacteria</taxon>
        <taxon>Rhodobacterales</taxon>
        <taxon>Paracoccaceae</taxon>
        <taxon>Gemmobacter</taxon>
    </lineage>
</organism>
<dbReference type="Gene3D" id="3.30.450.40">
    <property type="match status" value="1"/>
</dbReference>
<dbReference type="AlphaFoldDB" id="A0A1N7LML9"/>
<name>A0A1N7LML9_9RHOB</name>
<dbReference type="InterPro" id="IPR029016">
    <property type="entry name" value="GAF-like_dom_sf"/>
</dbReference>
<evidence type="ECO:0000256" key="3">
    <source>
        <dbReference type="ARBA" id="ARBA00023163"/>
    </source>
</evidence>
<evidence type="ECO:0000256" key="1">
    <source>
        <dbReference type="ARBA" id="ARBA00023015"/>
    </source>
</evidence>
<keyword evidence="4" id="KW-0812">Transmembrane</keyword>
<evidence type="ECO:0000256" key="2">
    <source>
        <dbReference type="ARBA" id="ARBA00023125"/>
    </source>
</evidence>
<evidence type="ECO:0000259" key="6">
    <source>
        <dbReference type="PROSITE" id="PS51078"/>
    </source>
</evidence>
<keyword evidence="4" id="KW-0472">Membrane</keyword>
<dbReference type="PROSITE" id="PS51077">
    <property type="entry name" value="HTH_ICLR"/>
    <property type="match status" value="1"/>
</dbReference>
<evidence type="ECO:0000256" key="4">
    <source>
        <dbReference type="SAM" id="Phobius"/>
    </source>
</evidence>
<dbReference type="InterPro" id="IPR050707">
    <property type="entry name" value="HTH_MetabolicPath_Reg"/>
</dbReference>
<feature type="domain" description="IclR-ED" evidence="6">
    <location>
        <begin position="74"/>
        <end position="257"/>
    </location>
</feature>
<dbReference type="STRING" id="1086013.SAMN05421774_10229"/>
<dbReference type="SUPFAM" id="SSF46785">
    <property type="entry name" value="Winged helix' DNA-binding domain"/>
    <property type="match status" value="1"/>
</dbReference>
<dbReference type="SMART" id="SM00346">
    <property type="entry name" value="HTH_ICLR"/>
    <property type="match status" value="1"/>
</dbReference>
<sequence>MEQDSDATAYASPRSADRMLRILETLAQSDDGRTLAALSKDIDTPKSSVLNLMRALVQNGYVDHAEGYYRLGSGAYSLASAILARRRWPEVALPILERLAETSGETAMLSEIASTKDDFVYIAKAESRQALRFAATVGDRRPLYATAGGLALLANMPLAFVGAYLDRTPLVPLTSHTRTDRAEIETALDEVRRDGYCVTTAGSTLGLSAVAAPVTGSGGLVAAVVLGVPTERFRARSDELIAMTCRTAQEISGVMGRIGDTRAL</sequence>
<keyword evidence="8" id="KW-1185">Reference proteome</keyword>
<keyword evidence="4" id="KW-1133">Transmembrane helix</keyword>
<accession>A0A1N7LML9</accession>
<proteinExistence type="predicted"/>
<dbReference type="PROSITE" id="PS51078">
    <property type="entry name" value="ICLR_ED"/>
    <property type="match status" value="1"/>
</dbReference>
<feature type="domain" description="HTH iclR-type" evidence="5">
    <location>
        <begin position="13"/>
        <end position="73"/>
    </location>
</feature>
<dbReference type="OrthoDB" id="9807558at2"/>
<feature type="transmembrane region" description="Helical" evidence="4">
    <location>
        <begin position="142"/>
        <end position="165"/>
    </location>
</feature>
<dbReference type="InterPro" id="IPR005471">
    <property type="entry name" value="Tscrpt_reg_IclR_N"/>
</dbReference>